<dbReference type="PROSITE" id="PS51682">
    <property type="entry name" value="SAM_OMT_I"/>
    <property type="match status" value="1"/>
</dbReference>
<gene>
    <name evidence="4" type="ORF">EDE15_3279</name>
</gene>
<evidence type="ECO:0000313" key="5">
    <source>
        <dbReference type="Proteomes" id="UP000269669"/>
    </source>
</evidence>
<evidence type="ECO:0000256" key="1">
    <source>
        <dbReference type="ARBA" id="ARBA00022603"/>
    </source>
</evidence>
<dbReference type="Gene3D" id="3.40.50.150">
    <property type="entry name" value="Vaccinia Virus protein VP39"/>
    <property type="match status" value="1"/>
</dbReference>
<evidence type="ECO:0000256" key="3">
    <source>
        <dbReference type="ARBA" id="ARBA00022691"/>
    </source>
</evidence>
<evidence type="ECO:0000313" key="4">
    <source>
        <dbReference type="EMBL" id="RSL17736.1"/>
    </source>
</evidence>
<keyword evidence="5" id="KW-1185">Reference proteome</keyword>
<dbReference type="InterPro" id="IPR002935">
    <property type="entry name" value="SAM_O-MeTrfase"/>
</dbReference>
<reference evidence="4 5" key="1">
    <citation type="submission" date="2018-12" db="EMBL/GenBank/DDBJ databases">
        <title>Sequencing of bacterial isolates from soil warming experiment in Harvard Forest, Massachusetts, USA.</title>
        <authorList>
            <person name="Deangelis K."/>
        </authorList>
    </citation>
    <scope>NUCLEOTIDE SEQUENCE [LARGE SCALE GENOMIC DNA]</scope>
    <source>
        <strain evidence="4 5">EB153</strain>
    </source>
</reference>
<dbReference type="GO" id="GO:0032259">
    <property type="term" value="P:methylation"/>
    <property type="evidence" value="ECO:0007669"/>
    <property type="project" value="UniProtKB-KW"/>
</dbReference>
<organism evidence="4 5">
    <name type="scientific">Edaphobacter aggregans</name>
    <dbReference type="NCBI Taxonomy" id="570835"/>
    <lineage>
        <taxon>Bacteria</taxon>
        <taxon>Pseudomonadati</taxon>
        <taxon>Acidobacteriota</taxon>
        <taxon>Terriglobia</taxon>
        <taxon>Terriglobales</taxon>
        <taxon>Acidobacteriaceae</taxon>
        <taxon>Edaphobacter</taxon>
    </lineage>
</organism>
<comment type="caution">
    <text evidence="4">The sequence shown here is derived from an EMBL/GenBank/DDBJ whole genome shotgun (WGS) entry which is preliminary data.</text>
</comment>
<sequence>MGLFKKKIKQEHKVMLQAERAAGALLPEYHRPTPECPHPERWHMYDSMTAEAEVLEFLRTLITTLKPTLVVETGSFLGVSTLWIAEGLRANGFGKIISCEYDPIVFAKAAEKIAASGLSDWIELRNESSLEMHIEGTIDIFFSDSDMPIREAEVKRFLPQIRPTGLILMHDASSHLQIVRDAAFKLESEGLVSAIFLPTPRGLVLAQKREGRA</sequence>
<dbReference type="Pfam" id="PF13578">
    <property type="entry name" value="Methyltransf_24"/>
    <property type="match status" value="1"/>
</dbReference>
<accession>A0A3R9NZW9</accession>
<dbReference type="AlphaFoldDB" id="A0A3R9NZW9"/>
<protein>
    <submittedName>
        <fullName evidence="4">Putative O-methyltransferase YrrM</fullName>
    </submittedName>
</protein>
<dbReference type="Proteomes" id="UP000269669">
    <property type="component" value="Unassembled WGS sequence"/>
</dbReference>
<keyword evidence="3" id="KW-0949">S-adenosyl-L-methionine</keyword>
<keyword evidence="2 4" id="KW-0808">Transferase</keyword>
<dbReference type="InterPro" id="IPR029063">
    <property type="entry name" value="SAM-dependent_MTases_sf"/>
</dbReference>
<dbReference type="SUPFAM" id="SSF53335">
    <property type="entry name" value="S-adenosyl-L-methionine-dependent methyltransferases"/>
    <property type="match status" value="1"/>
</dbReference>
<proteinExistence type="predicted"/>
<evidence type="ECO:0000256" key="2">
    <source>
        <dbReference type="ARBA" id="ARBA00022679"/>
    </source>
</evidence>
<dbReference type="GO" id="GO:0008171">
    <property type="term" value="F:O-methyltransferase activity"/>
    <property type="evidence" value="ECO:0007669"/>
    <property type="project" value="InterPro"/>
</dbReference>
<keyword evidence="1 4" id="KW-0489">Methyltransferase</keyword>
<dbReference type="PANTHER" id="PTHR43167:SF1">
    <property type="entry name" value="PUTATIVE (AFU_ORTHOLOGUE AFUA_6G01830)-RELATED"/>
    <property type="match status" value="1"/>
</dbReference>
<dbReference type="EMBL" id="RSDW01000001">
    <property type="protein sequence ID" value="RSL17736.1"/>
    <property type="molecule type" value="Genomic_DNA"/>
</dbReference>
<name>A0A3R9NZW9_9BACT</name>
<dbReference type="RefSeq" id="WP_260472894.1">
    <property type="nucleotide sequence ID" value="NZ_RSDW01000001.1"/>
</dbReference>
<dbReference type="PANTHER" id="PTHR43167">
    <property type="entry name" value="PUTATIVE (AFU_ORTHOLOGUE AFUA_6G01830)-RELATED"/>
    <property type="match status" value="1"/>
</dbReference>